<comment type="caution">
    <text evidence="1">The sequence shown here is derived from an EMBL/GenBank/DDBJ whole genome shotgun (WGS) entry which is preliminary data.</text>
</comment>
<organism evidence="1 2">
    <name type="scientific">Cinchona calisaya</name>
    <dbReference type="NCBI Taxonomy" id="153742"/>
    <lineage>
        <taxon>Eukaryota</taxon>
        <taxon>Viridiplantae</taxon>
        <taxon>Streptophyta</taxon>
        <taxon>Embryophyta</taxon>
        <taxon>Tracheophyta</taxon>
        <taxon>Spermatophyta</taxon>
        <taxon>Magnoliopsida</taxon>
        <taxon>eudicotyledons</taxon>
        <taxon>Gunneridae</taxon>
        <taxon>Pentapetalae</taxon>
        <taxon>asterids</taxon>
        <taxon>lamiids</taxon>
        <taxon>Gentianales</taxon>
        <taxon>Rubiaceae</taxon>
        <taxon>Cinchonoideae</taxon>
        <taxon>Cinchoneae</taxon>
        <taxon>Cinchona</taxon>
    </lineage>
</organism>
<dbReference type="Proteomes" id="UP001630127">
    <property type="component" value="Unassembled WGS sequence"/>
</dbReference>
<evidence type="ECO:0000313" key="1">
    <source>
        <dbReference type="EMBL" id="KAL3523204.1"/>
    </source>
</evidence>
<sequence>MDKKLKENLAKARARMKLYTDKNSSEREFREGDWVYLKLKHYRQVSVARRTLPENSKIHPVFHVSLLKKKIRAQEVPIQDLPEEGKKGILFLASILDKRICKKGNVAGVLWIIQWQGKGIEDSM</sequence>
<keyword evidence="2" id="KW-1185">Reference proteome</keyword>
<proteinExistence type="predicted"/>
<gene>
    <name evidence="1" type="ORF">ACH5RR_016038</name>
</gene>
<accession>A0ABD2ZVR4</accession>
<evidence type="ECO:0000313" key="2">
    <source>
        <dbReference type="Proteomes" id="UP001630127"/>
    </source>
</evidence>
<dbReference type="AlphaFoldDB" id="A0ABD2ZVR4"/>
<protein>
    <recommendedName>
        <fullName evidence="3">Reverse transcriptase</fullName>
    </recommendedName>
</protein>
<reference evidence="1 2" key="1">
    <citation type="submission" date="2024-11" db="EMBL/GenBank/DDBJ databases">
        <title>A near-complete genome assembly of Cinchona calisaya.</title>
        <authorList>
            <person name="Lian D.C."/>
            <person name="Zhao X.W."/>
            <person name="Wei L."/>
        </authorList>
    </citation>
    <scope>NUCLEOTIDE SEQUENCE [LARGE SCALE GENOMIC DNA]</scope>
    <source>
        <tissue evidence="1">Nenye</tissue>
    </source>
</reference>
<dbReference type="EMBL" id="JBJUIK010000007">
    <property type="protein sequence ID" value="KAL3523204.1"/>
    <property type="molecule type" value="Genomic_DNA"/>
</dbReference>
<name>A0ABD2ZVR4_9GENT</name>
<evidence type="ECO:0008006" key="3">
    <source>
        <dbReference type="Google" id="ProtNLM"/>
    </source>
</evidence>